<dbReference type="SUPFAM" id="SSF52540">
    <property type="entry name" value="P-loop containing nucleoside triphosphate hydrolases"/>
    <property type="match status" value="1"/>
</dbReference>
<evidence type="ECO:0000313" key="2">
    <source>
        <dbReference type="Proteomes" id="UP000198844"/>
    </source>
</evidence>
<accession>A0A1I7ES16</accession>
<sequence>MSIMLPKNALERVQIGQAFAEYDIIRDDPQLFVSTPSTISALDPDGQSCFFIGRRGAGKTAIVYEIQRQIKRTISITPQIFDLLKLPLKHEEFHDTRQRPFKSLMHTMERALLDEIVRTWVEDRIFEFKGAPTTITKERNLIEELDFDQRIISLTDEIFDAYSKSQDKLWLRQINRSKELTNEVNRLSTNGAFKYVILIDRLDESWDGSPSAMICLMALMHAAVRLTASTESVRPYIFIRENIYDRIRAMDNEFARLETSVVFLDWSEKKLQELVERRLVRPFVAKPKLGGEAWDQFFEQIDGKPSVGRVMDLCQHRPRDVLMLTSYAINAAIANGNQKVSDTDLDDASTRYSTSRLKDLGDEFSENYPNISVIIEHFYGLGNEFTLVAIEDFIGKLLVNDKVRKYCGDWFYDYTAPFRFIELLHGIGFLGLSRRGRITYKDSGKDSNAKLPIDATVQFVIHPTYQPALNLRPILVQRLGDETNLRNEGLLEDLPENYRFDEYKAALTTTLSRLKALSTGHATAVEFEDIVGEVIKLCFFRSLTNVQAKSRTHDGSAIRDWVASNRAANGFWEVIRTKYGATQVVWECKNYEDLQADDFHQVAYYFSQTFGKFGIIAFRGNEIKDSYHRHIANVANKNQTGQIILITQKDLEVFLRQAINGVFKETHIQDRYDYFVRQIA</sequence>
<dbReference type="InterPro" id="IPR027417">
    <property type="entry name" value="P-loop_NTPase"/>
</dbReference>
<dbReference type="InterPro" id="IPR059206">
    <property type="entry name" value="Sll1717-like"/>
</dbReference>
<name>A0A1I7ES16_9BURK</name>
<gene>
    <name evidence="1" type="ORF">SAMN05192563_10656</name>
</gene>
<proteinExistence type="predicted"/>
<organism evidence="1 2">
    <name type="scientific">Paraburkholderia aspalathi</name>
    <dbReference type="NCBI Taxonomy" id="1324617"/>
    <lineage>
        <taxon>Bacteria</taxon>
        <taxon>Pseudomonadati</taxon>
        <taxon>Pseudomonadota</taxon>
        <taxon>Betaproteobacteria</taxon>
        <taxon>Burkholderiales</taxon>
        <taxon>Burkholderiaceae</taxon>
        <taxon>Paraburkholderia</taxon>
    </lineage>
</organism>
<dbReference type="AlphaFoldDB" id="A0A1I7ES16"/>
<protein>
    <submittedName>
        <fullName evidence="1">Uncharacterized protein</fullName>
    </submittedName>
</protein>
<dbReference type="OrthoDB" id="9179688at2"/>
<dbReference type="NCBIfam" id="NF047389">
    <property type="entry name" value="ATPase_Sll1717"/>
    <property type="match status" value="1"/>
</dbReference>
<dbReference type="Proteomes" id="UP000198844">
    <property type="component" value="Unassembled WGS sequence"/>
</dbReference>
<dbReference type="EMBL" id="FPBH01000065">
    <property type="protein sequence ID" value="SFU26700.1"/>
    <property type="molecule type" value="Genomic_DNA"/>
</dbReference>
<evidence type="ECO:0000313" key="1">
    <source>
        <dbReference type="EMBL" id="SFU26700.1"/>
    </source>
</evidence>
<reference evidence="1 2" key="1">
    <citation type="submission" date="2016-10" db="EMBL/GenBank/DDBJ databases">
        <authorList>
            <person name="de Groot N.N."/>
        </authorList>
    </citation>
    <scope>NUCLEOTIDE SEQUENCE [LARGE SCALE GENOMIC DNA]</scope>
    <source>
        <strain evidence="1 2">LMG 27731</strain>
    </source>
</reference>